<evidence type="ECO:0000313" key="3">
    <source>
        <dbReference type="EMBL" id="CAG6639057.1"/>
    </source>
</evidence>
<feature type="compositionally biased region" description="Pro residues" evidence="1">
    <location>
        <begin position="280"/>
        <end position="293"/>
    </location>
</feature>
<name>A0A8D8QY26_9HEMI</name>
<feature type="chain" id="PRO_5034600846" evidence="2">
    <location>
        <begin position="23"/>
        <end position="345"/>
    </location>
</feature>
<feature type="region of interest" description="Disordered" evidence="1">
    <location>
        <begin position="279"/>
        <end position="318"/>
    </location>
</feature>
<dbReference type="EMBL" id="HBUF01105247">
    <property type="protein sequence ID" value="CAG6639057.1"/>
    <property type="molecule type" value="Transcribed_RNA"/>
</dbReference>
<evidence type="ECO:0000256" key="2">
    <source>
        <dbReference type="SAM" id="SignalP"/>
    </source>
</evidence>
<proteinExistence type="predicted"/>
<reference evidence="3" key="1">
    <citation type="submission" date="2021-05" db="EMBL/GenBank/DDBJ databases">
        <authorList>
            <person name="Alioto T."/>
            <person name="Alioto T."/>
            <person name="Gomez Garrido J."/>
        </authorList>
    </citation>
    <scope>NUCLEOTIDE SEQUENCE</scope>
</reference>
<accession>A0A8D8QY26</accession>
<feature type="compositionally biased region" description="Basic and acidic residues" evidence="1">
    <location>
        <begin position="300"/>
        <end position="315"/>
    </location>
</feature>
<protein>
    <submittedName>
        <fullName evidence="3">Uncharacterized protein</fullName>
    </submittedName>
</protein>
<organism evidence="3">
    <name type="scientific">Cacopsylla melanoneura</name>
    <dbReference type="NCBI Taxonomy" id="428564"/>
    <lineage>
        <taxon>Eukaryota</taxon>
        <taxon>Metazoa</taxon>
        <taxon>Ecdysozoa</taxon>
        <taxon>Arthropoda</taxon>
        <taxon>Hexapoda</taxon>
        <taxon>Insecta</taxon>
        <taxon>Pterygota</taxon>
        <taxon>Neoptera</taxon>
        <taxon>Paraneoptera</taxon>
        <taxon>Hemiptera</taxon>
        <taxon>Sternorrhyncha</taxon>
        <taxon>Psylloidea</taxon>
        <taxon>Psyllidae</taxon>
        <taxon>Psyllinae</taxon>
        <taxon>Cacopsylla</taxon>
    </lineage>
</organism>
<evidence type="ECO:0000256" key="1">
    <source>
        <dbReference type="SAM" id="MobiDB-lite"/>
    </source>
</evidence>
<sequence length="345" mass="41004">MKLFLILGIYSTTLLLPLPVSGEMGEHLYLQLLKKLYKSFELLVIKMDMFKIMQMTKDVRSYHAYKCLQHNFTGSKDNIWVGTGADDPIERRKRLDGLMAGVEAREYYTEFPRLYECHDQWMSIKRMKSSHSPVRRLRRWNICQEAIEHAKAQARRIPELNLTQAYNLMHDMSRVSIPRLWTCRNKSTRPWLYGLEKLSKRQLPQTTTPYRIARRKLTIHLLFCYTGVFRKYKPVRYPGFPDPVFGNATRGTYHIRSWNSTGIHRRKLFRITPTILKPKWPWPSPGQTPPTWDPPTKSTPRRDQSVSPRFRKDGRIQSTTHNMEKWGVQFNMTLFDEIRKQNCFY</sequence>
<feature type="signal peptide" evidence="2">
    <location>
        <begin position="1"/>
        <end position="22"/>
    </location>
</feature>
<dbReference type="AlphaFoldDB" id="A0A8D8QY26"/>
<keyword evidence="2" id="KW-0732">Signal</keyword>